<dbReference type="Proteomes" id="UP001163603">
    <property type="component" value="Chromosome 7"/>
</dbReference>
<reference evidence="2" key="1">
    <citation type="journal article" date="2023" name="G3 (Bethesda)">
        <title>Genome assembly and association tests identify interacting loci associated with vigor, precocity, and sex in interspecific pistachio rootstocks.</title>
        <authorList>
            <person name="Palmer W."/>
            <person name="Jacygrad E."/>
            <person name="Sagayaradj S."/>
            <person name="Cavanaugh K."/>
            <person name="Han R."/>
            <person name="Bertier L."/>
            <person name="Beede B."/>
            <person name="Kafkas S."/>
            <person name="Golino D."/>
            <person name="Preece J."/>
            <person name="Michelmore R."/>
        </authorList>
    </citation>
    <scope>NUCLEOTIDE SEQUENCE [LARGE SCALE GENOMIC DNA]</scope>
</reference>
<organism evidence="1 2">
    <name type="scientific">Pistacia integerrima</name>
    <dbReference type="NCBI Taxonomy" id="434235"/>
    <lineage>
        <taxon>Eukaryota</taxon>
        <taxon>Viridiplantae</taxon>
        <taxon>Streptophyta</taxon>
        <taxon>Embryophyta</taxon>
        <taxon>Tracheophyta</taxon>
        <taxon>Spermatophyta</taxon>
        <taxon>Magnoliopsida</taxon>
        <taxon>eudicotyledons</taxon>
        <taxon>Gunneridae</taxon>
        <taxon>Pentapetalae</taxon>
        <taxon>rosids</taxon>
        <taxon>malvids</taxon>
        <taxon>Sapindales</taxon>
        <taxon>Anacardiaceae</taxon>
        <taxon>Pistacia</taxon>
    </lineage>
</organism>
<keyword evidence="2" id="KW-1185">Reference proteome</keyword>
<evidence type="ECO:0000313" key="2">
    <source>
        <dbReference type="Proteomes" id="UP001163603"/>
    </source>
</evidence>
<gene>
    <name evidence="1" type="ORF">Pint_26399</name>
</gene>
<name>A0ACC0YHU3_9ROSI</name>
<sequence>MPVTASIEPPPGLKPAFGCIISYNLRRKKSAIPFPYYADVYELAMNSDVLVVCCALTEETHHIINKDVMTTLGKEGVIINVGRGALINEKEMVKLLVRGEIGGVGLDVFENEPHVPKEPFQLDNVVLSPHSALATQNALMHWRS</sequence>
<accession>A0ACC0YHU3</accession>
<evidence type="ECO:0000313" key="1">
    <source>
        <dbReference type="EMBL" id="KAJ0035869.1"/>
    </source>
</evidence>
<comment type="caution">
    <text evidence="1">The sequence shown here is derived from an EMBL/GenBank/DDBJ whole genome shotgun (WGS) entry which is preliminary data.</text>
</comment>
<dbReference type="EMBL" id="CM047742">
    <property type="protein sequence ID" value="KAJ0035869.1"/>
    <property type="molecule type" value="Genomic_DNA"/>
</dbReference>
<protein>
    <submittedName>
        <fullName evidence="1">Uncharacterized protein</fullName>
    </submittedName>
</protein>
<proteinExistence type="predicted"/>